<dbReference type="Proteomes" id="UP000245119">
    <property type="component" value="Linkage Group LG9"/>
</dbReference>
<proteinExistence type="predicted"/>
<name>A0A2T7NW09_POMCA</name>
<sequence>MDDDYVSEDLFLHKTVTIQRVRRKAGGRVKAMLLVGTSQRHVIKASLRTRTNLVLNSSSTCWWVKEGGDGAVDGDYDDYLVPTLSSTHPLPLPPPPDPSK</sequence>
<keyword evidence="2" id="KW-1185">Reference proteome</keyword>
<evidence type="ECO:0000313" key="2">
    <source>
        <dbReference type="Proteomes" id="UP000245119"/>
    </source>
</evidence>
<evidence type="ECO:0000313" key="1">
    <source>
        <dbReference type="EMBL" id="PVD25355.1"/>
    </source>
</evidence>
<dbReference type="EMBL" id="PZQS01000009">
    <property type="protein sequence ID" value="PVD25355.1"/>
    <property type="molecule type" value="Genomic_DNA"/>
</dbReference>
<reference evidence="1 2" key="1">
    <citation type="submission" date="2018-04" db="EMBL/GenBank/DDBJ databases">
        <title>The genome of golden apple snail Pomacea canaliculata provides insight into stress tolerance and invasive adaptation.</title>
        <authorList>
            <person name="Liu C."/>
            <person name="Liu B."/>
            <person name="Ren Y."/>
            <person name="Zhang Y."/>
            <person name="Wang H."/>
            <person name="Li S."/>
            <person name="Jiang F."/>
            <person name="Yin L."/>
            <person name="Zhang G."/>
            <person name="Qian W."/>
            <person name="Fan W."/>
        </authorList>
    </citation>
    <scope>NUCLEOTIDE SEQUENCE [LARGE SCALE GENOMIC DNA]</scope>
    <source>
        <strain evidence="1">SZHN2017</strain>
        <tissue evidence="1">Muscle</tissue>
    </source>
</reference>
<accession>A0A2T7NW09</accession>
<protein>
    <submittedName>
        <fullName evidence="1">Uncharacterized protein</fullName>
    </submittedName>
</protein>
<dbReference type="OrthoDB" id="299997at2759"/>
<dbReference type="AlphaFoldDB" id="A0A2T7NW09"/>
<gene>
    <name evidence="1" type="ORF">C0Q70_15855</name>
</gene>
<comment type="caution">
    <text evidence="1">The sequence shown here is derived from an EMBL/GenBank/DDBJ whole genome shotgun (WGS) entry which is preliminary data.</text>
</comment>
<organism evidence="1 2">
    <name type="scientific">Pomacea canaliculata</name>
    <name type="common">Golden apple snail</name>
    <dbReference type="NCBI Taxonomy" id="400727"/>
    <lineage>
        <taxon>Eukaryota</taxon>
        <taxon>Metazoa</taxon>
        <taxon>Spiralia</taxon>
        <taxon>Lophotrochozoa</taxon>
        <taxon>Mollusca</taxon>
        <taxon>Gastropoda</taxon>
        <taxon>Caenogastropoda</taxon>
        <taxon>Architaenioglossa</taxon>
        <taxon>Ampullarioidea</taxon>
        <taxon>Ampullariidae</taxon>
        <taxon>Pomacea</taxon>
    </lineage>
</organism>